<dbReference type="EMBL" id="CAADFA010000095">
    <property type="protein sequence ID" value="VFJ51250.1"/>
    <property type="molecule type" value="Genomic_DNA"/>
</dbReference>
<evidence type="ECO:0000313" key="1">
    <source>
        <dbReference type="EMBL" id="VFJ51250.1"/>
    </source>
</evidence>
<sequence>MRLFPLIGAVIKWTNAVYRIIRGGGASFITCRLVSEVTEEIGSISPVIVKLNGSRRIRVFDFAHAEN</sequence>
<gene>
    <name evidence="1" type="ORF">BECKFM1743C_GA0114222_100954</name>
</gene>
<dbReference type="AlphaFoldDB" id="A0A450SEP8"/>
<reference evidence="1" key="1">
    <citation type="submission" date="2019-02" db="EMBL/GenBank/DDBJ databases">
        <authorList>
            <person name="Gruber-Vodicka R. H."/>
            <person name="Seah K. B. B."/>
        </authorList>
    </citation>
    <scope>NUCLEOTIDE SEQUENCE</scope>
    <source>
        <strain evidence="1">BECK_BZ165</strain>
    </source>
</reference>
<name>A0A450SEP8_9GAMM</name>
<protein>
    <submittedName>
        <fullName evidence="1">Uncharacterized protein</fullName>
    </submittedName>
</protein>
<organism evidence="1">
    <name type="scientific">Candidatus Kentrum sp. FM</name>
    <dbReference type="NCBI Taxonomy" id="2126340"/>
    <lineage>
        <taxon>Bacteria</taxon>
        <taxon>Pseudomonadati</taxon>
        <taxon>Pseudomonadota</taxon>
        <taxon>Gammaproteobacteria</taxon>
        <taxon>Candidatus Kentrum</taxon>
    </lineage>
</organism>
<accession>A0A450SEP8</accession>
<proteinExistence type="predicted"/>